<comment type="caution">
    <text evidence="1">The sequence shown here is derived from an EMBL/GenBank/DDBJ whole genome shotgun (WGS) entry which is preliminary data.</text>
</comment>
<reference evidence="1 2" key="1">
    <citation type="journal article" date="2017" name="Nat. Commun.">
        <title>Genome assembly with in vitro proximity ligation data and whole-genome triplication in lettuce.</title>
        <authorList>
            <person name="Reyes-Chin-Wo S."/>
            <person name="Wang Z."/>
            <person name="Yang X."/>
            <person name="Kozik A."/>
            <person name="Arikit S."/>
            <person name="Song C."/>
            <person name="Xia L."/>
            <person name="Froenicke L."/>
            <person name="Lavelle D.O."/>
            <person name="Truco M.J."/>
            <person name="Xia R."/>
            <person name="Zhu S."/>
            <person name="Xu C."/>
            <person name="Xu H."/>
            <person name="Xu X."/>
            <person name="Cox K."/>
            <person name="Korf I."/>
            <person name="Meyers B.C."/>
            <person name="Michelmore R.W."/>
        </authorList>
    </citation>
    <scope>NUCLEOTIDE SEQUENCE [LARGE SCALE GENOMIC DNA]</scope>
    <source>
        <strain evidence="2">cv. Salinas</strain>
        <tissue evidence="1">Seedlings</tissue>
    </source>
</reference>
<proteinExistence type="predicted"/>
<protein>
    <submittedName>
        <fullName evidence="1">Uncharacterized protein</fullName>
    </submittedName>
</protein>
<keyword evidence="2" id="KW-1185">Reference proteome</keyword>
<organism evidence="1 2">
    <name type="scientific">Lactuca sativa</name>
    <name type="common">Garden lettuce</name>
    <dbReference type="NCBI Taxonomy" id="4236"/>
    <lineage>
        <taxon>Eukaryota</taxon>
        <taxon>Viridiplantae</taxon>
        <taxon>Streptophyta</taxon>
        <taxon>Embryophyta</taxon>
        <taxon>Tracheophyta</taxon>
        <taxon>Spermatophyta</taxon>
        <taxon>Magnoliopsida</taxon>
        <taxon>eudicotyledons</taxon>
        <taxon>Gunneridae</taxon>
        <taxon>Pentapetalae</taxon>
        <taxon>asterids</taxon>
        <taxon>campanulids</taxon>
        <taxon>Asterales</taxon>
        <taxon>Asteraceae</taxon>
        <taxon>Cichorioideae</taxon>
        <taxon>Cichorieae</taxon>
        <taxon>Lactucinae</taxon>
        <taxon>Lactuca</taxon>
    </lineage>
</organism>
<sequence>MLNISLIVKWSWRLRTWPSSLWDKGIFGIHKVHSISDNYYSLKSMTGTWNNIANINRRLEKKGIFFKQDGESWRCDLIVDGKYHVRALRFLLEHQDQVHTGKFKWIK</sequence>
<evidence type="ECO:0000313" key="1">
    <source>
        <dbReference type="EMBL" id="KAJ0222437.1"/>
    </source>
</evidence>
<accession>A0A9R1XWL5</accession>
<dbReference type="Proteomes" id="UP000235145">
    <property type="component" value="Unassembled WGS sequence"/>
</dbReference>
<evidence type="ECO:0000313" key="2">
    <source>
        <dbReference type="Proteomes" id="UP000235145"/>
    </source>
</evidence>
<dbReference type="EMBL" id="NBSK02000002">
    <property type="protein sequence ID" value="KAJ0222437.1"/>
    <property type="molecule type" value="Genomic_DNA"/>
</dbReference>
<name>A0A9R1XWL5_LACSA</name>
<dbReference type="AlphaFoldDB" id="A0A9R1XWL5"/>
<gene>
    <name evidence="1" type="ORF">LSAT_V11C200087460</name>
</gene>